<gene>
    <name evidence="2" type="ORF">GAK29_01605</name>
</gene>
<evidence type="ECO:0000256" key="1">
    <source>
        <dbReference type="SAM" id="SignalP"/>
    </source>
</evidence>
<dbReference type="AlphaFoldDB" id="A0A833UDH3"/>
<evidence type="ECO:0000313" key="2">
    <source>
        <dbReference type="EMBL" id="KAF1025935.1"/>
    </source>
</evidence>
<feature type="signal peptide" evidence="1">
    <location>
        <begin position="1"/>
        <end position="19"/>
    </location>
</feature>
<evidence type="ECO:0000313" key="3">
    <source>
        <dbReference type="Proteomes" id="UP000490535"/>
    </source>
</evidence>
<sequence length="168" mass="19407">MKRIYIFCLTFILLGCSHANDVNDKEQSEKLIGEGLKSKALTIGDDIVKSKRLYVVAYNNISQQSKVNDELFIYSVNKTDSLFGSYEMNNVNFEDKIKTNKEINIDLIDGLCVMNKYMLKYSRIIDMKKFPESLQLDLNKAISYQSNYINTLNQSKDYLGQIKCLQLK</sequence>
<reference evidence="3" key="1">
    <citation type="journal article" date="2020" name="MBio">
        <title>Horizontal gene transfer to a defensive symbiont with a reduced genome amongst a multipartite beetle microbiome.</title>
        <authorList>
            <person name="Waterworth S.C."/>
            <person name="Florez L.V."/>
            <person name="Rees E.R."/>
            <person name="Hertweck C."/>
            <person name="Kaltenpoth M."/>
            <person name="Kwan J.C."/>
        </authorList>
    </citation>
    <scope>NUCLEOTIDE SEQUENCE [LARGE SCALE GENOMIC DNA]</scope>
</reference>
<protein>
    <recommendedName>
        <fullName evidence="4">Lipoprotein</fullName>
    </recommendedName>
</protein>
<dbReference type="Proteomes" id="UP000490535">
    <property type="component" value="Unassembled WGS sequence"/>
</dbReference>
<dbReference type="EMBL" id="WNDP01000031">
    <property type="protein sequence ID" value="KAF1025935.1"/>
    <property type="molecule type" value="Genomic_DNA"/>
</dbReference>
<accession>A0A833UDH3</accession>
<dbReference type="PROSITE" id="PS51257">
    <property type="entry name" value="PROKAR_LIPOPROTEIN"/>
    <property type="match status" value="1"/>
</dbReference>
<name>A0A833UDH3_ACIBZ</name>
<keyword evidence="1" id="KW-0732">Signal</keyword>
<evidence type="ECO:0008006" key="4">
    <source>
        <dbReference type="Google" id="ProtNLM"/>
    </source>
</evidence>
<organism evidence="2 3">
    <name type="scientific">Acinetobacter bereziniae</name>
    <name type="common">Acinetobacter genomosp. 10</name>
    <dbReference type="NCBI Taxonomy" id="106648"/>
    <lineage>
        <taxon>Bacteria</taxon>
        <taxon>Pseudomonadati</taxon>
        <taxon>Pseudomonadota</taxon>
        <taxon>Gammaproteobacteria</taxon>
        <taxon>Moraxellales</taxon>
        <taxon>Moraxellaceae</taxon>
        <taxon>Acinetobacter</taxon>
    </lineage>
</organism>
<comment type="caution">
    <text evidence="2">The sequence shown here is derived from an EMBL/GenBank/DDBJ whole genome shotgun (WGS) entry which is preliminary data.</text>
</comment>
<proteinExistence type="predicted"/>
<feature type="chain" id="PRO_5033047382" description="Lipoprotein" evidence="1">
    <location>
        <begin position="20"/>
        <end position="168"/>
    </location>
</feature>